<feature type="region of interest" description="Disordered" evidence="1">
    <location>
        <begin position="26"/>
        <end position="167"/>
    </location>
</feature>
<accession>A0A401TDJ2</accession>
<feature type="compositionally biased region" description="Low complexity" evidence="1">
    <location>
        <begin position="29"/>
        <end position="70"/>
    </location>
</feature>
<keyword evidence="3" id="KW-1185">Reference proteome</keyword>
<evidence type="ECO:0000313" key="2">
    <source>
        <dbReference type="EMBL" id="GCC40709.1"/>
    </source>
</evidence>
<proteinExistence type="predicted"/>
<evidence type="ECO:0000256" key="1">
    <source>
        <dbReference type="SAM" id="MobiDB-lite"/>
    </source>
</evidence>
<reference evidence="2 3" key="1">
    <citation type="journal article" date="2018" name="Nat. Ecol. Evol.">
        <title>Shark genomes provide insights into elasmobranch evolution and the origin of vertebrates.</title>
        <authorList>
            <person name="Hara Y"/>
            <person name="Yamaguchi K"/>
            <person name="Onimaru K"/>
            <person name="Kadota M"/>
            <person name="Koyanagi M"/>
            <person name="Keeley SD"/>
            <person name="Tatsumi K"/>
            <person name="Tanaka K"/>
            <person name="Motone F"/>
            <person name="Kageyama Y"/>
            <person name="Nozu R"/>
            <person name="Adachi N"/>
            <person name="Nishimura O"/>
            <person name="Nakagawa R"/>
            <person name="Tanegashima C"/>
            <person name="Kiyatake I"/>
            <person name="Matsumoto R"/>
            <person name="Murakumo K"/>
            <person name="Nishida K"/>
            <person name="Terakita A"/>
            <person name="Kuratani S"/>
            <person name="Sato K"/>
            <person name="Hyodo S Kuraku.S."/>
        </authorList>
    </citation>
    <scope>NUCLEOTIDE SEQUENCE [LARGE SCALE GENOMIC DNA]</scope>
</reference>
<dbReference type="Proteomes" id="UP000287033">
    <property type="component" value="Unassembled WGS sequence"/>
</dbReference>
<organism evidence="2 3">
    <name type="scientific">Chiloscyllium punctatum</name>
    <name type="common">Brownbanded bambooshark</name>
    <name type="synonym">Hemiscyllium punctatum</name>
    <dbReference type="NCBI Taxonomy" id="137246"/>
    <lineage>
        <taxon>Eukaryota</taxon>
        <taxon>Metazoa</taxon>
        <taxon>Chordata</taxon>
        <taxon>Craniata</taxon>
        <taxon>Vertebrata</taxon>
        <taxon>Chondrichthyes</taxon>
        <taxon>Elasmobranchii</taxon>
        <taxon>Galeomorphii</taxon>
        <taxon>Galeoidea</taxon>
        <taxon>Orectolobiformes</taxon>
        <taxon>Hemiscylliidae</taxon>
        <taxon>Chiloscyllium</taxon>
    </lineage>
</organism>
<name>A0A401TDJ2_CHIPU</name>
<evidence type="ECO:0000313" key="3">
    <source>
        <dbReference type="Proteomes" id="UP000287033"/>
    </source>
</evidence>
<sequence length="221" mass="22763">MECSMIPASEPAIMWALTDTLAGRLSYTSSSGSCSAPAPGGAGPHAPAASSAREARAGCARTQPSSMSLREGGRSGSRARRGKQLHDHSAKPTLPPPVNSLPPPGITPVYSLPLPYTGQRDRRPTLPRAFDDWGARPIGVRGGSEGWQDGPMAPRVPPPQAKRRPLPVTNRHGAREVGGAAVMWAGIGPTTCGKGQGPQPKGRGLGRAGEATCVEGDGVLS</sequence>
<feature type="compositionally biased region" description="Pro residues" evidence="1">
    <location>
        <begin position="93"/>
        <end position="106"/>
    </location>
</feature>
<gene>
    <name evidence="2" type="ORF">chiPu_0024472</name>
</gene>
<feature type="compositionally biased region" description="Basic and acidic residues" evidence="1">
    <location>
        <begin position="119"/>
        <end position="134"/>
    </location>
</feature>
<comment type="caution">
    <text evidence="2">The sequence shown here is derived from an EMBL/GenBank/DDBJ whole genome shotgun (WGS) entry which is preliminary data.</text>
</comment>
<feature type="region of interest" description="Disordered" evidence="1">
    <location>
        <begin position="192"/>
        <end position="221"/>
    </location>
</feature>
<protein>
    <submittedName>
        <fullName evidence="2">Uncharacterized protein</fullName>
    </submittedName>
</protein>
<dbReference type="AlphaFoldDB" id="A0A401TDJ2"/>
<dbReference type="EMBL" id="BEZZ01040262">
    <property type="protein sequence ID" value="GCC40709.1"/>
    <property type="molecule type" value="Genomic_DNA"/>
</dbReference>